<accession>A0A6J8AFW7</accession>
<dbReference type="PANTHER" id="PTHR24180:SF45">
    <property type="entry name" value="POLY [ADP-RIBOSE] POLYMERASE TANKYRASE"/>
    <property type="match status" value="1"/>
</dbReference>
<dbReference type="AlphaFoldDB" id="A0A6J8AFW7"/>
<dbReference type="Pfam" id="PF12796">
    <property type="entry name" value="Ank_2"/>
    <property type="match status" value="1"/>
</dbReference>
<gene>
    <name evidence="4" type="ORF">MCOR_7204</name>
</gene>
<proteinExistence type="predicted"/>
<protein>
    <submittedName>
        <fullName evidence="4">Uncharacterized protein</fullName>
    </submittedName>
</protein>
<dbReference type="OrthoDB" id="3246549at2759"/>
<dbReference type="Gene3D" id="1.25.40.20">
    <property type="entry name" value="Ankyrin repeat-containing domain"/>
    <property type="match status" value="1"/>
</dbReference>
<dbReference type="PROSITE" id="PS50088">
    <property type="entry name" value="ANK_REPEAT"/>
    <property type="match status" value="2"/>
</dbReference>
<sequence length="257" mass="30200">MLTDSYVEKSNDTYKIIHDKIFDILVSFYGEHMFDLVLLHSGIDYLRNRYQFQSIEANQENCPIIVPTDKERDYFDFLFKDVRCKEWPMIVFENKQLQFRTYLSKLLNYIAILPDNKIVNLKRWLNKVSCPLLFVSRDGYNDIVKVLLDLSASLNCTDIVCRTPLLLACKNEHEDTVRLLLEHGADSNYCIYYTLSPLLISSFKGNIEIVKLLLQNGSDTNPKNTKFNYFISPKYLFDLNYEPMQNCSVCGFFEYVF</sequence>
<evidence type="ECO:0000256" key="2">
    <source>
        <dbReference type="ARBA" id="ARBA00023043"/>
    </source>
</evidence>
<evidence type="ECO:0000256" key="1">
    <source>
        <dbReference type="ARBA" id="ARBA00022737"/>
    </source>
</evidence>
<evidence type="ECO:0000313" key="5">
    <source>
        <dbReference type="Proteomes" id="UP000507470"/>
    </source>
</evidence>
<dbReference type="EMBL" id="CACVKT020001354">
    <property type="protein sequence ID" value="CAC5367190.1"/>
    <property type="molecule type" value="Genomic_DNA"/>
</dbReference>
<keyword evidence="5" id="KW-1185">Reference proteome</keyword>
<keyword evidence="1" id="KW-0677">Repeat</keyword>
<dbReference type="PROSITE" id="PS50297">
    <property type="entry name" value="ANK_REP_REGION"/>
    <property type="match status" value="2"/>
</dbReference>
<dbReference type="InterPro" id="IPR002110">
    <property type="entry name" value="Ankyrin_rpt"/>
</dbReference>
<keyword evidence="2 3" id="KW-0040">ANK repeat</keyword>
<dbReference type="InterPro" id="IPR051637">
    <property type="entry name" value="Ank_repeat_dom-contain_49"/>
</dbReference>
<dbReference type="Proteomes" id="UP000507470">
    <property type="component" value="Unassembled WGS sequence"/>
</dbReference>
<dbReference type="SMART" id="SM00248">
    <property type="entry name" value="ANK"/>
    <property type="match status" value="3"/>
</dbReference>
<reference evidence="4 5" key="1">
    <citation type="submission" date="2020-06" db="EMBL/GenBank/DDBJ databases">
        <authorList>
            <person name="Li R."/>
            <person name="Bekaert M."/>
        </authorList>
    </citation>
    <scope>NUCLEOTIDE SEQUENCE [LARGE SCALE GENOMIC DNA]</scope>
    <source>
        <strain evidence="5">wild</strain>
    </source>
</reference>
<feature type="repeat" description="ANK" evidence="3">
    <location>
        <begin position="160"/>
        <end position="188"/>
    </location>
</feature>
<evidence type="ECO:0000256" key="3">
    <source>
        <dbReference type="PROSITE-ProRule" id="PRU00023"/>
    </source>
</evidence>
<evidence type="ECO:0000313" key="4">
    <source>
        <dbReference type="EMBL" id="CAC5367190.1"/>
    </source>
</evidence>
<dbReference type="InterPro" id="IPR036770">
    <property type="entry name" value="Ankyrin_rpt-contain_sf"/>
</dbReference>
<organism evidence="4 5">
    <name type="scientific">Mytilus coruscus</name>
    <name type="common">Sea mussel</name>
    <dbReference type="NCBI Taxonomy" id="42192"/>
    <lineage>
        <taxon>Eukaryota</taxon>
        <taxon>Metazoa</taxon>
        <taxon>Spiralia</taxon>
        <taxon>Lophotrochozoa</taxon>
        <taxon>Mollusca</taxon>
        <taxon>Bivalvia</taxon>
        <taxon>Autobranchia</taxon>
        <taxon>Pteriomorphia</taxon>
        <taxon>Mytilida</taxon>
        <taxon>Mytiloidea</taxon>
        <taxon>Mytilidae</taxon>
        <taxon>Mytilinae</taxon>
        <taxon>Mytilus</taxon>
    </lineage>
</organism>
<feature type="repeat" description="ANK" evidence="3">
    <location>
        <begin position="193"/>
        <end position="225"/>
    </location>
</feature>
<dbReference type="SUPFAM" id="SSF48403">
    <property type="entry name" value="Ankyrin repeat"/>
    <property type="match status" value="1"/>
</dbReference>
<dbReference type="PANTHER" id="PTHR24180">
    <property type="entry name" value="CYCLIN-DEPENDENT KINASE INHIBITOR 2C-RELATED"/>
    <property type="match status" value="1"/>
</dbReference>
<name>A0A6J8AFW7_MYTCO</name>